<evidence type="ECO:0000256" key="7">
    <source>
        <dbReference type="PROSITE-ProRule" id="PRU00169"/>
    </source>
</evidence>
<evidence type="ECO:0000259" key="9">
    <source>
        <dbReference type="PROSITE" id="PS50122"/>
    </source>
</evidence>
<evidence type="ECO:0000256" key="6">
    <source>
        <dbReference type="PROSITE-ProRule" id="PRU00050"/>
    </source>
</evidence>
<dbReference type="EC" id="3.1.1.61" evidence="4"/>
<evidence type="ECO:0000259" key="8">
    <source>
        <dbReference type="PROSITE" id="PS50110"/>
    </source>
</evidence>
<dbReference type="CDD" id="cd16432">
    <property type="entry name" value="CheB_Rec"/>
    <property type="match status" value="1"/>
</dbReference>
<organism evidence="10 11">
    <name type="scientific">Gluconobacter cerinus</name>
    <dbReference type="NCBI Taxonomy" id="38307"/>
    <lineage>
        <taxon>Bacteria</taxon>
        <taxon>Pseudomonadati</taxon>
        <taxon>Pseudomonadota</taxon>
        <taxon>Alphaproteobacteria</taxon>
        <taxon>Acetobacterales</taxon>
        <taxon>Acetobacteraceae</taxon>
        <taxon>Gluconobacter</taxon>
    </lineage>
</organism>
<name>A0AAV5ND66_9PROT</name>
<comment type="caution">
    <text evidence="10">The sequence shown here is derived from an EMBL/GenBank/DDBJ whole genome shotgun (WGS) entry which is preliminary data.</text>
</comment>
<evidence type="ECO:0000313" key="11">
    <source>
        <dbReference type="Proteomes" id="UP001156614"/>
    </source>
</evidence>
<keyword evidence="3 6" id="KW-0378">Hydrolase</keyword>
<evidence type="ECO:0000256" key="5">
    <source>
        <dbReference type="ARBA" id="ARBA00048267"/>
    </source>
</evidence>
<dbReference type="InterPro" id="IPR011006">
    <property type="entry name" value="CheY-like_superfamily"/>
</dbReference>
<comment type="catalytic activity">
    <reaction evidence="5">
        <text>[protein]-L-glutamate 5-O-methyl ester + H2O = L-glutamyl-[protein] + methanol + H(+)</text>
        <dbReference type="Rhea" id="RHEA:23236"/>
        <dbReference type="Rhea" id="RHEA-COMP:10208"/>
        <dbReference type="Rhea" id="RHEA-COMP:10311"/>
        <dbReference type="ChEBI" id="CHEBI:15377"/>
        <dbReference type="ChEBI" id="CHEBI:15378"/>
        <dbReference type="ChEBI" id="CHEBI:17790"/>
        <dbReference type="ChEBI" id="CHEBI:29973"/>
        <dbReference type="ChEBI" id="CHEBI:82795"/>
        <dbReference type="EC" id="3.1.1.61"/>
    </reaction>
</comment>
<dbReference type="PROSITE" id="PS50110">
    <property type="entry name" value="RESPONSE_REGULATORY"/>
    <property type="match status" value="1"/>
</dbReference>
<dbReference type="GO" id="GO:0000156">
    <property type="term" value="F:phosphorelay response regulator activity"/>
    <property type="evidence" value="ECO:0007669"/>
    <property type="project" value="InterPro"/>
</dbReference>
<dbReference type="Pfam" id="PF01339">
    <property type="entry name" value="CheB_methylest"/>
    <property type="match status" value="1"/>
</dbReference>
<evidence type="ECO:0000256" key="2">
    <source>
        <dbReference type="ARBA" id="ARBA00022500"/>
    </source>
</evidence>
<dbReference type="SUPFAM" id="SSF52172">
    <property type="entry name" value="CheY-like"/>
    <property type="match status" value="1"/>
</dbReference>
<evidence type="ECO:0000256" key="3">
    <source>
        <dbReference type="ARBA" id="ARBA00022801"/>
    </source>
</evidence>
<accession>A0AAV5ND66</accession>
<dbReference type="GO" id="GO:0008984">
    <property type="term" value="F:protein-glutamate methylesterase activity"/>
    <property type="evidence" value="ECO:0007669"/>
    <property type="project" value="UniProtKB-EC"/>
</dbReference>
<dbReference type="Pfam" id="PF00072">
    <property type="entry name" value="Response_reg"/>
    <property type="match status" value="1"/>
</dbReference>
<dbReference type="Proteomes" id="UP001156614">
    <property type="component" value="Unassembled WGS sequence"/>
</dbReference>
<sequence length="297" mass="31895">MIIRLKPDVLTLDVEMPGMNGLQFLEKIMRLRPMPVVMVSSLLSPHGEITERARQMGAVSCFSKMSTLQGEDAFAGLGEAVVQASLSRTATHSVKKDVSDAIVAIGASTGGVEALSEVLQSFPVDCPPTVIVQHMPRQFSENFSRRLNSISRPQVNLVTDFCRLERGQILIAPGGEAHTEIAYDENTASYVCHLVPQPTVNGHRPSVDALFLSVARSVGSQAVGVILTGMEADGARGLLAMREAGAKTIGQDQQTSVIYGMPRAAFECGAVETQLPLPEIGAAILRLADPHKMETYQ</sequence>
<evidence type="ECO:0000256" key="1">
    <source>
        <dbReference type="ARBA" id="ARBA00022490"/>
    </source>
</evidence>
<gene>
    <name evidence="10" type="primary">cheB</name>
    <name evidence="10" type="ORF">GCM10007867_11180</name>
</gene>
<dbReference type="InterPro" id="IPR000673">
    <property type="entry name" value="Sig_transdc_resp-reg_Me-estase"/>
</dbReference>
<feature type="domain" description="Response regulatory" evidence="8">
    <location>
        <begin position="1"/>
        <end position="79"/>
    </location>
</feature>
<dbReference type="PROSITE" id="PS50122">
    <property type="entry name" value="CHEB"/>
    <property type="match status" value="1"/>
</dbReference>
<evidence type="ECO:0000256" key="4">
    <source>
        <dbReference type="ARBA" id="ARBA00039140"/>
    </source>
</evidence>
<dbReference type="EMBL" id="BSNU01000002">
    <property type="protein sequence ID" value="GLQ62273.1"/>
    <property type="molecule type" value="Genomic_DNA"/>
</dbReference>
<feature type="active site" evidence="6">
    <location>
        <position position="108"/>
    </location>
</feature>
<dbReference type="Gene3D" id="3.40.50.180">
    <property type="entry name" value="Methylesterase CheB, C-terminal domain"/>
    <property type="match status" value="1"/>
</dbReference>
<dbReference type="AlphaFoldDB" id="A0AAV5ND66"/>
<dbReference type="SUPFAM" id="SSF52738">
    <property type="entry name" value="Methylesterase CheB, C-terminal domain"/>
    <property type="match status" value="1"/>
</dbReference>
<keyword evidence="11" id="KW-1185">Reference proteome</keyword>
<feature type="modified residue" description="4-aspartylphosphate" evidence="7">
    <location>
        <position position="13"/>
    </location>
</feature>
<dbReference type="Gene3D" id="3.40.50.2300">
    <property type="match status" value="1"/>
</dbReference>
<protein>
    <recommendedName>
        <fullName evidence="4">protein-glutamate methylesterase</fullName>
        <ecNumber evidence="4">3.1.1.61</ecNumber>
    </recommendedName>
</protein>
<evidence type="ECO:0000313" key="10">
    <source>
        <dbReference type="EMBL" id="GLQ62273.1"/>
    </source>
</evidence>
<feature type="domain" description="CheB-type methylesterase" evidence="9">
    <location>
        <begin position="96"/>
        <end position="291"/>
    </location>
</feature>
<dbReference type="GO" id="GO:0006935">
    <property type="term" value="P:chemotaxis"/>
    <property type="evidence" value="ECO:0007669"/>
    <property type="project" value="UniProtKB-UniRule"/>
</dbReference>
<dbReference type="PANTHER" id="PTHR42872:SF6">
    <property type="entry name" value="PROTEIN-GLUTAMATE METHYLESTERASE_PROTEIN-GLUTAMINE GLUTAMINASE"/>
    <property type="match status" value="1"/>
</dbReference>
<dbReference type="PANTHER" id="PTHR42872">
    <property type="entry name" value="PROTEIN-GLUTAMATE METHYLESTERASE/PROTEIN-GLUTAMINE GLUTAMINASE"/>
    <property type="match status" value="1"/>
</dbReference>
<reference evidence="11" key="1">
    <citation type="journal article" date="2019" name="Int. J. Syst. Evol. Microbiol.">
        <title>The Global Catalogue of Microorganisms (GCM) 10K type strain sequencing project: providing services to taxonomists for standard genome sequencing and annotation.</title>
        <authorList>
            <consortium name="The Broad Institute Genomics Platform"/>
            <consortium name="The Broad Institute Genome Sequencing Center for Infectious Disease"/>
            <person name="Wu L."/>
            <person name="Ma J."/>
        </authorList>
    </citation>
    <scope>NUCLEOTIDE SEQUENCE [LARGE SCALE GENOMIC DNA]</scope>
    <source>
        <strain evidence="11">NBRC 3267</strain>
    </source>
</reference>
<feature type="active site" evidence="6">
    <location>
        <position position="233"/>
    </location>
</feature>
<keyword evidence="2 6" id="KW-0145">Chemotaxis</keyword>
<dbReference type="CDD" id="cd17541">
    <property type="entry name" value="REC_CheB-like"/>
    <property type="match status" value="1"/>
</dbReference>
<keyword evidence="7" id="KW-0597">Phosphoprotein</keyword>
<proteinExistence type="predicted"/>
<keyword evidence="1" id="KW-0963">Cytoplasm</keyword>
<feature type="active site" evidence="6">
    <location>
        <position position="134"/>
    </location>
</feature>
<dbReference type="InterPro" id="IPR001789">
    <property type="entry name" value="Sig_transdc_resp-reg_receiver"/>
</dbReference>
<dbReference type="GO" id="GO:0005737">
    <property type="term" value="C:cytoplasm"/>
    <property type="evidence" value="ECO:0007669"/>
    <property type="project" value="InterPro"/>
</dbReference>
<dbReference type="InterPro" id="IPR035909">
    <property type="entry name" value="CheB_C"/>
</dbReference>